<dbReference type="SUPFAM" id="SSF54106">
    <property type="entry name" value="LysM domain"/>
    <property type="match status" value="1"/>
</dbReference>
<dbReference type="RefSeq" id="WP_139206850.1">
    <property type="nucleotide sequence ID" value="NZ_FOIE01000003.1"/>
</dbReference>
<protein>
    <submittedName>
        <fullName evidence="4">LysM domain-containing protein</fullName>
    </submittedName>
</protein>
<dbReference type="PROSITE" id="PS51782">
    <property type="entry name" value="LYSM"/>
    <property type="match status" value="1"/>
</dbReference>
<evidence type="ECO:0000259" key="3">
    <source>
        <dbReference type="PROSITE" id="PS51782"/>
    </source>
</evidence>
<keyword evidence="2" id="KW-0812">Transmembrane</keyword>
<dbReference type="EMBL" id="FOIE01000003">
    <property type="protein sequence ID" value="SET18543.1"/>
    <property type="molecule type" value="Genomic_DNA"/>
</dbReference>
<dbReference type="OrthoDB" id="5084290at2"/>
<feature type="compositionally biased region" description="Low complexity" evidence="1">
    <location>
        <begin position="33"/>
        <end position="46"/>
    </location>
</feature>
<dbReference type="AlphaFoldDB" id="A0A1I0CGJ9"/>
<keyword evidence="2" id="KW-1133">Transmembrane helix</keyword>
<accession>A0A1I0CGJ9</accession>
<name>A0A1I0CGJ9_9ACTN</name>
<dbReference type="Pfam" id="PF01476">
    <property type="entry name" value="LysM"/>
    <property type="match status" value="1"/>
</dbReference>
<keyword evidence="2" id="KW-0472">Membrane</keyword>
<reference evidence="5" key="1">
    <citation type="submission" date="2016-10" db="EMBL/GenBank/DDBJ databases">
        <authorList>
            <person name="Varghese N."/>
            <person name="Submissions S."/>
        </authorList>
    </citation>
    <scope>NUCLEOTIDE SEQUENCE [LARGE SCALE GENOMIC DNA]</scope>
    <source>
        <strain evidence="5">DSM 44209</strain>
    </source>
</reference>
<proteinExistence type="predicted"/>
<evidence type="ECO:0000313" key="4">
    <source>
        <dbReference type="EMBL" id="SET18543.1"/>
    </source>
</evidence>
<feature type="domain" description="LysM" evidence="3">
    <location>
        <begin position="162"/>
        <end position="212"/>
    </location>
</feature>
<gene>
    <name evidence="4" type="ORF">SAMN04488546_1568</name>
</gene>
<evidence type="ECO:0000256" key="1">
    <source>
        <dbReference type="SAM" id="MobiDB-lite"/>
    </source>
</evidence>
<dbReference type="InterPro" id="IPR018392">
    <property type="entry name" value="LysM"/>
</dbReference>
<feature type="transmembrane region" description="Helical" evidence="2">
    <location>
        <begin position="129"/>
        <end position="149"/>
    </location>
</feature>
<sequence>MASVRQAVLEFDAAVRVPWRPLLGSGTGGGAPASGPATAGLPGAAGQATRSVLPGSGPRVAGHLRPVPDCPVGREPRGAGPVTEAPRTRRDPARPGGRPLRSAPAAGAVRGGCAPAPASVRLTRRGRRFVAALALGGAVALGASIAPLADGADGGLHLAGESSVEVQPGDTVWSIAGEVAGDGQDVRVVVDAIEELNDLEGSVVVPGQVLELP</sequence>
<dbReference type="CDD" id="cd00118">
    <property type="entry name" value="LysM"/>
    <property type="match status" value="1"/>
</dbReference>
<dbReference type="InterPro" id="IPR036779">
    <property type="entry name" value="LysM_dom_sf"/>
</dbReference>
<dbReference type="SMART" id="SM00257">
    <property type="entry name" value="LysM"/>
    <property type="match status" value="1"/>
</dbReference>
<evidence type="ECO:0000313" key="5">
    <source>
        <dbReference type="Proteomes" id="UP000198507"/>
    </source>
</evidence>
<keyword evidence="5" id="KW-1185">Reference proteome</keyword>
<dbReference type="Proteomes" id="UP000198507">
    <property type="component" value="Unassembled WGS sequence"/>
</dbReference>
<evidence type="ECO:0000256" key="2">
    <source>
        <dbReference type="SAM" id="Phobius"/>
    </source>
</evidence>
<organism evidence="4 5">
    <name type="scientific">Geodermatophilus poikilotrophus</name>
    <dbReference type="NCBI Taxonomy" id="1333667"/>
    <lineage>
        <taxon>Bacteria</taxon>
        <taxon>Bacillati</taxon>
        <taxon>Actinomycetota</taxon>
        <taxon>Actinomycetes</taxon>
        <taxon>Geodermatophilales</taxon>
        <taxon>Geodermatophilaceae</taxon>
        <taxon>Geodermatophilus</taxon>
    </lineage>
</organism>
<dbReference type="Gene3D" id="3.10.350.10">
    <property type="entry name" value="LysM domain"/>
    <property type="match status" value="1"/>
</dbReference>
<feature type="region of interest" description="Disordered" evidence="1">
    <location>
        <begin position="26"/>
        <end position="114"/>
    </location>
</feature>